<name>A0A7Z0PGB6_9FUSO</name>
<reference evidence="1 2" key="1">
    <citation type="submission" date="2020-05" db="EMBL/GenBank/DDBJ databases">
        <title>Streptobacillus felis strain LHL191014123.</title>
        <authorList>
            <person name="Fawzy A."/>
            <person name="Rau J."/>
            <person name="Risse K."/>
            <person name="Schauerte N."/>
            <person name="Geiger C."/>
            <person name="Blom J."/>
            <person name="Imirzalioglu C."/>
            <person name="Falgenhauer J."/>
            <person name="Bach A."/>
            <person name="Herden C."/>
            <person name="Eisenberg T."/>
        </authorList>
    </citation>
    <scope>NUCLEOTIDE SEQUENCE [LARGE SCALE GENOMIC DNA]</scope>
    <source>
        <strain evidence="1 2">LHL191014123</strain>
    </source>
</reference>
<dbReference type="AlphaFoldDB" id="A0A7Z0PGB6"/>
<evidence type="ECO:0000313" key="2">
    <source>
        <dbReference type="Proteomes" id="UP000526184"/>
    </source>
</evidence>
<keyword evidence="2" id="KW-1185">Reference proteome</keyword>
<evidence type="ECO:0000313" key="1">
    <source>
        <dbReference type="EMBL" id="NYV28052.1"/>
    </source>
</evidence>
<accession>A0A7Z0PGB6</accession>
<dbReference type="OrthoDB" id="95491at2"/>
<sequence length="129" mass="13909">MKKSLILISTIFALTSCSSIVNGLHQPLDIRSNSGKEIIVKDEKGNVLKKGKGTLFVNLKRIDNQSGVGAKYFITSGDKTVAILPKTNVLAYIVGNIFVPGGHLIDKSTGAMYDLVNVDGEKVNSLEFK</sequence>
<dbReference type="RefSeq" id="WP_067320937.1">
    <property type="nucleotide sequence ID" value="NZ_CBCRWS010000015.1"/>
</dbReference>
<comment type="caution">
    <text evidence="1">The sequence shown here is derived from an EMBL/GenBank/DDBJ whole genome shotgun (WGS) entry which is preliminary data.</text>
</comment>
<organism evidence="1 2">
    <name type="scientific">Streptobacillus felis</name>
    <dbReference type="NCBI Taxonomy" id="1384509"/>
    <lineage>
        <taxon>Bacteria</taxon>
        <taxon>Fusobacteriati</taxon>
        <taxon>Fusobacteriota</taxon>
        <taxon>Fusobacteriia</taxon>
        <taxon>Fusobacteriales</taxon>
        <taxon>Leptotrichiaceae</taxon>
        <taxon>Streptobacillus</taxon>
    </lineage>
</organism>
<dbReference type="Proteomes" id="UP000526184">
    <property type="component" value="Unassembled WGS sequence"/>
</dbReference>
<gene>
    <name evidence="1" type="ORF">HP397_04395</name>
</gene>
<dbReference type="EMBL" id="JABMKT010000019">
    <property type="protein sequence ID" value="NYV28052.1"/>
    <property type="molecule type" value="Genomic_DNA"/>
</dbReference>
<protein>
    <recommendedName>
        <fullName evidence="3">Lipoprotein</fullName>
    </recommendedName>
</protein>
<evidence type="ECO:0008006" key="3">
    <source>
        <dbReference type="Google" id="ProtNLM"/>
    </source>
</evidence>
<proteinExistence type="predicted"/>
<dbReference type="PROSITE" id="PS51257">
    <property type="entry name" value="PROKAR_LIPOPROTEIN"/>
    <property type="match status" value="1"/>
</dbReference>